<name>A0A916WYU0_9SPHN</name>
<evidence type="ECO:0000256" key="1">
    <source>
        <dbReference type="ARBA" id="ARBA00022857"/>
    </source>
</evidence>
<gene>
    <name evidence="4" type="ORF">GCM10011380_35540</name>
</gene>
<dbReference type="AlphaFoldDB" id="A0A916WYU0"/>
<dbReference type="Gene3D" id="3.90.25.10">
    <property type="entry name" value="UDP-galactose 4-epimerase, domain 1"/>
    <property type="match status" value="1"/>
</dbReference>
<dbReference type="Gene3D" id="3.40.50.720">
    <property type="entry name" value="NAD(P)-binding Rossmann-like Domain"/>
    <property type="match status" value="1"/>
</dbReference>
<keyword evidence="2" id="KW-0119">Carbohydrate metabolism</keyword>
<evidence type="ECO:0000256" key="2">
    <source>
        <dbReference type="ARBA" id="ARBA00023277"/>
    </source>
</evidence>
<dbReference type="PANTHER" id="PTHR43103">
    <property type="entry name" value="NUCLEOSIDE-DIPHOSPHATE-SUGAR EPIMERASE"/>
    <property type="match status" value="1"/>
</dbReference>
<protein>
    <recommendedName>
        <fullName evidence="3">NAD-dependent epimerase/dehydratase domain-containing protein</fullName>
    </recommendedName>
</protein>
<comment type="caution">
    <text evidence="4">The sequence shown here is derived from an EMBL/GenBank/DDBJ whole genome shotgun (WGS) entry which is preliminary data.</text>
</comment>
<dbReference type="InterPro" id="IPR001509">
    <property type="entry name" value="Epimerase_deHydtase"/>
</dbReference>
<reference evidence="4" key="1">
    <citation type="journal article" date="2014" name="Int. J. Syst. Evol. Microbiol.">
        <title>Complete genome sequence of Corynebacterium casei LMG S-19264T (=DSM 44701T), isolated from a smear-ripened cheese.</title>
        <authorList>
            <consortium name="US DOE Joint Genome Institute (JGI-PGF)"/>
            <person name="Walter F."/>
            <person name="Albersmeier A."/>
            <person name="Kalinowski J."/>
            <person name="Ruckert C."/>
        </authorList>
    </citation>
    <scope>NUCLEOTIDE SEQUENCE</scope>
    <source>
        <strain evidence="4">CGMCC 1.15330</strain>
    </source>
</reference>
<dbReference type="Pfam" id="PF01370">
    <property type="entry name" value="Epimerase"/>
    <property type="match status" value="1"/>
</dbReference>
<proteinExistence type="predicted"/>
<keyword evidence="5" id="KW-1185">Reference proteome</keyword>
<dbReference type="Proteomes" id="UP000623067">
    <property type="component" value="Unassembled WGS sequence"/>
</dbReference>
<dbReference type="EMBL" id="BMIH01000007">
    <property type="protein sequence ID" value="GGB42942.1"/>
    <property type="molecule type" value="Genomic_DNA"/>
</dbReference>
<keyword evidence="1" id="KW-0521">NADP</keyword>
<evidence type="ECO:0000313" key="5">
    <source>
        <dbReference type="Proteomes" id="UP000623067"/>
    </source>
</evidence>
<evidence type="ECO:0000313" key="4">
    <source>
        <dbReference type="EMBL" id="GGB42942.1"/>
    </source>
</evidence>
<dbReference type="RefSeq" id="WP_188661083.1">
    <property type="nucleotide sequence ID" value="NZ_BMIH01000007.1"/>
</dbReference>
<dbReference type="PANTHER" id="PTHR43103:SF3">
    <property type="entry name" value="ADP-L-GLYCERO-D-MANNO-HEPTOSE-6-EPIMERASE"/>
    <property type="match status" value="1"/>
</dbReference>
<dbReference type="InterPro" id="IPR036291">
    <property type="entry name" value="NAD(P)-bd_dom_sf"/>
</dbReference>
<reference evidence="4" key="2">
    <citation type="submission" date="2020-09" db="EMBL/GenBank/DDBJ databases">
        <authorList>
            <person name="Sun Q."/>
            <person name="Zhou Y."/>
        </authorList>
    </citation>
    <scope>NUCLEOTIDE SEQUENCE</scope>
    <source>
        <strain evidence="4">CGMCC 1.15330</strain>
    </source>
</reference>
<sequence length="317" mass="33420">MTRTLVTGAGGFVGQALVHALAAKADGEIVATDLAFASPPASAGVRWHEERLDDPAAIARLFASPFDRIVHLATVAGVGSAQFDLGRATNLVAMQMLLEAARRPEAPPRFVYASSVGVFGPPLPDAVDDATLPVPTTSYGTHKLIGELLVSDYSRAGLIDGIALRLPGIVARPAGSDTMLSAFLSDMFHAARRGEPLTIPLAGEDRTWVMSRTRLIDNLLHALDLPAERLPQRRYWTLPALAVRIDALIAALERVYGRERVAGLTCIPDAAVRRSFAQVPLVAAGATALGFRGDTDADALVQAVIAASPDLSPQGAL</sequence>
<dbReference type="SUPFAM" id="SSF51735">
    <property type="entry name" value="NAD(P)-binding Rossmann-fold domains"/>
    <property type="match status" value="1"/>
</dbReference>
<organism evidence="4 5">
    <name type="scientific">Sphingomonas metalli</name>
    <dbReference type="NCBI Taxonomy" id="1779358"/>
    <lineage>
        <taxon>Bacteria</taxon>
        <taxon>Pseudomonadati</taxon>
        <taxon>Pseudomonadota</taxon>
        <taxon>Alphaproteobacteria</taxon>
        <taxon>Sphingomonadales</taxon>
        <taxon>Sphingomonadaceae</taxon>
        <taxon>Sphingomonas</taxon>
    </lineage>
</organism>
<feature type="domain" description="NAD-dependent epimerase/dehydratase" evidence="3">
    <location>
        <begin position="5"/>
        <end position="208"/>
    </location>
</feature>
<evidence type="ECO:0000259" key="3">
    <source>
        <dbReference type="Pfam" id="PF01370"/>
    </source>
</evidence>
<accession>A0A916WYU0</accession>